<dbReference type="GO" id="GO:0016887">
    <property type="term" value="F:ATP hydrolysis activity"/>
    <property type="evidence" value="ECO:0007669"/>
    <property type="project" value="UniProtKB-UniRule"/>
</dbReference>
<dbReference type="EMBL" id="CP002736">
    <property type="protein sequence ID" value="AEF93573.1"/>
    <property type="molecule type" value="Genomic_DNA"/>
</dbReference>
<keyword evidence="7 9" id="KW-0067">ATP-binding</keyword>
<comment type="subunit">
    <text evidence="9 10">Homohexamer. Organized in a ring with a central cavity.</text>
</comment>
<evidence type="ECO:0000256" key="3">
    <source>
        <dbReference type="ARBA" id="ARBA00022670"/>
    </source>
</evidence>
<dbReference type="HOGENOM" id="CLU_004109_4_3_9"/>
<sequence length="810" mass="91120">MNSEIKSLPLLPLRGILVFPYMVIHLDVGREKSVQAIEEAMVEDKIIFLATQKEAQTDEPDVDDIYQVGTVAEVKQLLKLPGGTIRVLVEGIARAKILKYQSTDPYFRVEIEQYAESNEKNAEIEALMRSLVYQFEQYVKLSKRIPPETVVSVVNLEEPGRLADIIASHLALRIEDKQKVLEAVDIVARLEKLCAIVAKELEIVELERKINIRVRKQMEKSQKEYYLREQMKAIQKELGEKDERAAECEELREKIARIKLPKEVEEKALKEVDRLEKMPPMAAEATVVRNYLDWLLSLPWSKSTRDRLDIKAAEQILDQDHYGLKVPKERIIEYLAIRKLAKKMKGPILCLVGPPGVGKTSLGRSIARALERKFIRISLGGVRDEAEIRGHRRTYVGAMPGRVIQGMRQAGSKNPVFLLDEIDKMASDFRGDPAAALLEVLDPEQNSTFSDHYIESPFDLSNVMFITTANNMWNIPRPLLDRMEVIQISGYTEEEKLEIAKRHLLPKQIKEHGLTEEMLTVSENTILKVIREYTRESGVRNLERNLASLCRKAAKKIVVGEAAKVKITTQNLEQFLGIPKYRYGVAEQNDEVGIVTGMAWTEVGGDTLVIEVTTYKGNGRLTLTGKLGDVMKESAQAGYSYVRSRAGELGIDEELFEKWDMHIHIPEGAIPKDGPSAGITMATAMASVLTGRKVRHDVAMTGEITLRGRVLPVGGIKEKVMAAHRAGIKVIILPRDNQKDLEDIPANIKKQLQFKPVDHMDQVLEIALLEKEEVAAIVSTPEAAATLENPHFTPVEHQEVQEQGGTQLPS</sequence>
<dbReference type="Pfam" id="PF02190">
    <property type="entry name" value="LON_substr_bdg"/>
    <property type="match status" value="1"/>
</dbReference>
<dbReference type="PRINTS" id="PR00830">
    <property type="entry name" value="ENDOLAPTASE"/>
</dbReference>
<evidence type="ECO:0000256" key="5">
    <source>
        <dbReference type="ARBA" id="ARBA00022801"/>
    </source>
</evidence>
<feature type="active site" evidence="9 11">
    <location>
        <position position="719"/>
    </location>
</feature>
<evidence type="ECO:0000256" key="1">
    <source>
        <dbReference type="ARBA" id="ARBA00004496"/>
    </source>
</evidence>
<dbReference type="Gene3D" id="3.30.230.10">
    <property type="match status" value="1"/>
</dbReference>
<dbReference type="InterPro" id="IPR020568">
    <property type="entry name" value="Ribosomal_Su5_D2-typ_SF"/>
</dbReference>
<dbReference type="MEROPS" id="S16.001"/>
<evidence type="ECO:0000256" key="2">
    <source>
        <dbReference type="ARBA" id="ARBA00022490"/>
    </source>
</evidence>
<evidence type="ECO:0000256" key="4">
    <source>
        <dbReference type="ARBA" id="ARBA00022741"/>
    </source>
</evidence>
<protein>
    <recommendedName>
        <fullName evidence="9 10">Lon protease</fullName>
        <ecNumber evidence="9 10">3.4.21.53</ecNumber>
    </recommendedName>
    <alternativeName>
        <fullName evidence="9">ATP-dependent protease La</fullName>
    </alternativeName>
</protein>
<dbReference type="HAMAP" id="MF_01973">
    <property type="entry name" value="lon_bact"/>
    <property type="match status" value="1"/>
</dbReference>
<keyword evidence="5 9" id="KW-0378">Hydrolase</keyword>
<dbReference type="Gene3D" id="3.40.50.300">
    <property type="entry name" value="P-loop containing nucleotide triphosphate hydrolases"/>
    <property type="match status" value="1"/>
</dbReference>
<dbReference type="NCBIfam" id="TIGR00763">
    <property type="entry name" value="lon"/>
    <property type="match status" value="1"/>
</dbReference>
<keyword evidence="4 9" id="KW-0547">Nucleotide-binding</keyword>
<feature type="binding site" evidence="9 12">
    <location>
        <begin position="353"/>
        <end position="360"/>
    </location>
    <ligand>
        <name>ATP</name>
        <dbReference type="ChEBI" id="CHEBI:30616"/>
    </ligand>
</feature>
<dbReference type="GO" id="GO:0005524">
    <property type="term" value="F:ATP binding"/>
    <property type="evidence" value="ECO:0007669"/>
    <property type="project" value="UniProtKB-UniRule"/>
</dbReference>
<evidence type="ECO:0000256" key="7">
    <source>
        <dbReference type="ARBA" id="ARBA00022840"/>
    </source>
</evidence>
<evidence type="ECO:0000256" key="12">
    <source>
        <dbReference type="PIRSR" id="PIRSR001174-2"/>
    </source>
</evidence>
<dbReference type="AlphaFoldDB" id="F6B8K1"/>
<dbReference type="InterPro" id="IPR027417">
    <property type="entry name" value="P-loop_NTPase"/>
</dbReference>
<dbReference type="InterPro" id="IPR027065">
    <property type="entry name" value="Lon_Prtase"/>
</dbReference>
<proteinExistence type="evidence at transcript level"/>
<evidence type="ECO:0000256" key="8">
    <source>
        <dbReference type="ARBA" id="ARBA00023016"/>
    </source>
</evidence>
<dbReference type="PROSITE" id="PS51786">
    <property type="entry name" value="LON_PROTEOLYTIC"/>
    <property type="match status" value="1"/>
</dbReference>
<dbReference type="RefSeq" id="WP_003544928.1">
    <property type="nucleotide sequence ID" value="NC_015565.1"/>
</dbReference>
<evidence type="ECO:0000256" key="14">
    <source>
        <dbReference type="RuleBase" id="RU000591"/>
    </source>
</evidence>
<dbReference type="Pfam" id="PF05362">
    <property type="entry name" value="Lon_C"/>
    <property type="match status" value="1"/>
</dbReference>
<dbReference type="SMART" id="SM00464">
    <property type="entry name" value="LON"/>
    <property type="match status" value="1"/>
</dbReference>
<dbReference type="FunFam" id="1.20.5.5270:FF:000002">
    <property type="entry name" value="Lon protease homolog"/>
    <property type="match status" value="1"/>
</dbReference>
<feature type="domain" description="Lon proteolytic" evidence="15">
    <location>
        <begin position="589"/>
        <end position="770"/>
    </location>
</feature>
<dbReference type="InterPro" id="IPR054594">
    <property type="entry name" value="Lon_lid"/>
</dbReference>
<dbReference type="InterPro" id="IPR015947">
    <property type="entry name" value="PUA-like_sf"/>
</dbReference>
<dbReference type="PANTHER" id="PTHR10046">
    <property type="entry name" value="ATP DEPENDENT LON PROTEASE FAMILY MEMBER"/>
    <property type="match status" value="1"/>
</dbReference>
<evidence type="ECO:0000256" key="9">
    <source>
        <dbReference type="HAMAP-Rule" id="MF_01973"/>
    </source>
</evidence>
<gene>
    <name evidence="9" type="primary">lon</name>
    <name evidence="17" type="ordered locus">Desca_0688</name>
</gene>
<reference evidence="17 18" key="1">
    <citation type="submission" date="2011-05" db="EMBL/GenBank/DDBJ databases">
        <title>Complete sequence of Desulfotomaculum carboxydivorans CO-1-SRB.</title>
        <authorList>
            <consortium name="US DOE Joint Genome Institute"/>
            <person name="Lucas S."/>
            <person name="Han J."/>
            <person name="Lapidus A."/>
            <person name="Cheng J.-F."/>
            <person name="Goodwin L."/>
            <person name="Pitluck S."/>
            <person name="Peters L."/>
            <person name="Mikhailova N."/>
            <person name="Lu M."/>
            <person name="Han C."/>
            <person name="Tapia R."/>
            <person name="Land M."/>
            <person name="Hauser L."/>
            <person name="Kyrpides N."/>
            <person name="Ivanova N."/>
            <person name="Pagani I."/>
            <person name="Stams A."/>
            <person name="Plugge C."/>
            <person name="Muyzer G."/>
            <person name="Kuever J."/>
            <person name="Parshina S."/>
            <person name="Ivanova A."/>
            <person name="Nazina T."/>
            <person name="Woyke T."/>
        </authorList>
    </citation>
    <scope>NUCLEOTIDE SEQUENCE [LARGE SCALE GENOMIC DNA]</scope>
    <source>
        <strain evidence="18">DSM 14880 / VKM B-2319 / CO-1-SRB</strain>
    </source>
</reference>
<organism evidence="17 18">
    <name type="scientific">Desulfotomaculum nigrificans (strain DSM 14880 / VKM B-2319 / CO-1-SRB)</name>
    <name type="common">Desulfotomaculum carboxydivorans</name>
    <dbReference type="NCBI Taxonomy" id="868595"/>
    <lineage>
        <taxon>Bacteria</taxon>
        <taxon>Bacillati</taxon>
        <taxon>Bacillota</taxon>
        <taxon>Clostridia</taxon>
        <taxon>Eubacteriales</taxon>
        <taxon>Desulfotomaculaceae</taxon>
        <taxon>Desulfotomaculum</taxon>
    </lineage>
</organism>
<keyword evidence="3 9" id="KW-0645">Protease</keyword>
<comment type="function">
    <text evidence="9">ATP-dependent serine protease that mediates the selective degradation of mutant and abnormal proteins as well as certain short-lived regulatory proteins. Required for cellular homeostasis and for survival from DNA damage and developmental changes induced by stress. Degrades polypeptides processively to yield small peptide fragments that are 5 to 10 amino acids long. Binds to DNA in a double-stranded, site-specific manner.</text>
</comment>
<feature type="domain" description="Lon N-terminal" evidence="16">
    <location>
        <begin position="8"/>
        <end position="201"/>
    </location>
</feature>
<dbReference type="Pfam" id="PF00004">
    <property type="entry name" value="AAA"/>
    <property type="match status" value="1"/>
</dbReference>
<dbReference type="Gene3D" id="1.20.5.5270">
    <property type="match status" value="1"/>
</dbReference>
<dbReference type="EC" id="3.4.21.53" evidence="9 10"/>
<dbReference type="SUPFAM" id="SSF88697">
    <property type="entry name" value="PUA domain-like"/>
    <property type="match status" value="1"/>
</dbReference>
<dbReference type="FunFam" id="3.40.50.300:FF:000382">
    <property type="entry name" value="Lon protease homolog 2, peroxisomal"/>
    <property type="match status" value="1"/>
</dbReference>
<dbReference type="KEGG" id="dca:Desca_0688"/>
<comment type="induction">
    <text evidence="9">By heat shock.</text>
</comment>
<evidence type="ECO:0000256" key="10">
    <source>
        <dbReference type="PIRNR" id="PIRNR001174"/>
    </source>
</evidence>
<dbReference type="InterPro" id="IPR046336">
    <property type="entry name" value="Lon_prtase_N_sf"/>
</dbReference>
<evidence type="ECO:0000313" key="17">
    <source>
        <dbReference type="EMBL" id="AEF93573.1"/>
    </source>
</evidence>
<feature type="active site" evidence="9 11">
    <location>
        <position position="676"/>
    </location>
</feature>
<dbReference type="PROSITE" id="PS01046">
    <property type="entry name" value="LON_SER"/>
    <property type="match status" value="1"/>
</dbReference>
<dbReference type="InterPro" id="IPR003111">
    <property type="entry name" value="Lon_prtase_N"/>
</dbReference>
<dbReference type="STRING" id="868595.Desca_0688"/>
<dbReference type="InterPro" id="IPR008268">
    <property type="entry name" value="Peptidase_S16_AS"/>
</dbReference>
<dbReference type="SMART" id="SM00382">
    <property type="entry name" value="AAA"/>
    <property type="match status" value="1"/>
</dbReference>
<dbReference type="Pfam" id="PF22667">
    <property type="entry name" value="Lon_lid"/>
    <property type="match status" value="1"/>
</dbReference>
<dbReference type="PIRSF" id="PIRSF001174">
    <property type="entry name" value="Lon_proteas"/>
    <property type="match status" value="1"/>
</dbReference>
<dbReference type="Gene3D" id="1.20.58.1480">
    <property type="match status" value="1"/>
</dbReference>
<dbReference type="CDD" id="cd19500">
    <property type="entry name" value="RecA-like_Lon"/>
    <property type="match status" value="1"/>
</dbReference>
<name>F6B8K1_DESCC</name>
<dbReference type="NCBIfam" id="NF008053">
    <property type="entry name" value="PRK10787.1"/>
    <property type="match status" value="1"/>
</dbReference>
<dbReference type="InterPro" id="IPR004815">
    <property type="entry name" value="Lon_bac/euk-typ"/>
</dbReference>
<evidence type="ECO:0000256" key="13">
    <source>
        <dbReference type="PROSITE-ProRule" id="PRU01122"/>
    </source>
</evidence>
<comment type="subcellular location">
    <subcellularLocation>
        <location evidence="1 9 10">Cytoplasm</location>
    </subcellularLocation>
</comment>
<keyword evidence="8 9" id="KW-0346">Stress response</keyword>
<dbReference type="GO" id="GO:0034605">
    <property type="term" value="P:cellular response to heat"/>
    <property type="evidence" value="ECO:0007669"/>
    <property type="project" value="UniProtKB-UniRule"/>
</dbReference>
<evidence type="ECO:0000259" key="16">
    <source>
        <dbReference type="PROSITE" id="PS51787"/>
    </source>
</evidence>
<dbReference type="InterPro" id="IPR003959">
    <property type="entry name" value="ATPase_AAA_core"/>
</dbReference>
<dbReference type="GO" id="GO:0006515">
    <property type="term" value="P:protein quality control for misfolded or incompletely synthesized proteins"/>
    <property type="evidence" value="ECO:0007669"/>
    <property type="project" value="UniProtKB-UniRule"/>
</dbReference>
<dbReference type="Gene3D" id="2.30.130.40">
    <property type="entry name" value="LON domain-like"/>
    <property type="match status" value="1"/>
</dbReference>
<accession>F6B8K1</accession>
<dbReference type="InterPro" id="IPR003593">
    <property type="entry name" value="AAA+_ATPase"/>
</dbReference>
<dbReference type="FunFam" id="3.30.230.10:FF:000010">
    <property type="entry name" value="Lon protease"/>
    <property type="match status" value="1"/>
</dbReference>
<dbReference type="SUPFAM" id="SSF52540">
    <property type="entry name" value="P-loop containing nucleoside triphosphate hydrolases"/>
    <property type="match status" value="1"/>
</dbReference>
<dbReference type="SUPFAM" id="SSF54211">
    <property type="entry name" value="Ribosomal protein S5 domain 2-like"/>
    <property type="match status" value="1"/>
</dbReference>
<comment type="similarity">
    <text evidence="9 10 13 14">Belongs to the peptidase S16 family.</text>
</comment>
<evidence type="ECO:0000256" key="6">
    <source>
        <dbReference type="ARBA" id="ARBA00022825"/>
    </source>
</evidence>
<dbReference type="GO" id="GO:0004176">
    <property type="term" value="F:ATP-dependent peptidase activity"/>
    <property type="evidence" value="ECO:0007669"/>
    <property type="project" value="UniProtKB-UniRule"/>
</dbReference>
<dbReference type="InterPro" id="IPR014721">
    <property type="entry name" value="Ribsml_uS5_D2-typ_fold_subgr"/>
</dbReference>
<dbReference type="GO" id="GO:0043565">
    <property type="term" value="F:sequence-specific DNA binding"/>
    <property type="evidence" value="ECO:0007669"/>
    <property type="project" value="UniProtKB-UniRule"/>
</dbReference>
<evidence type="ECO:0000256" key="11">
    <source>
        <dbReference type="PIRSR" id="PIRSR001174-1"/>
    </source>
</evidence>
<evidence type="ECO:0000313" key="18">
    <source>
        <dbReference type="Proteomes" id="UP000009226"/>
    </source>
</evidence>
<dbReference type="InterPro" id="IPR027543">
    <property type="entry name" value="Lon_bac"/>
</dbReference>
<keyword evidence="18" id="KW-1185">Reference proteome</keyword>
<keyword evidence="2 9" id="KW-0963">Cytoplasm</keyword>
<dbReference type="GO" id="GO:0004252">
    <property type="term" value="F:serine-type endopeptidase activity"/>
    <property type="evidence" value="ECO:0007669"/>
    <property type="project" value="UniProtKB-UniRule"/>
</dbReference>
<dbReference type="PROSITE" id="PS51787">
    <property type="entry name" value="LON_N"/>
    <property type="match status" value="1"/>
</dbReference>
<evidence type="ECO:0000259" key="15">
    <source>
        <dbReference type="PROSITE" id="PS51786"/>
    </source>
</evidence>
<dbReference type="InterPro" id="IPR008269">
    <property type="entry name" value="Lon_proteolytic"/>
</dbReference>
<dbReference type="Gene3D" id="1.10.8.60">
    <property type="match status" value="1"/>
</dbReference>
<dbReference type="GO" id="GO:0005737">
    <property type="term" value="C:cytoplasm"/>
    <property type="evidence" value="ECO:0007669"/>
    <property type="project" value="UniProtKB-SubCell"/>
</dbReference>
<dbReference type="Proteomes" id="UP000009226">
    <property type="component" value="Chromosome"/>
</dbReference>
<dbReference type="eggNOG" id="COG0466">
    <property type="taxonomic scope" value="Bacteria"/>
</dbReference>
<keyword evidence="6 9" id="KW-0720">Serine protease</keyword>
<comment type="catalytic activity">
    <reaction evidence="9 10 13">
        <text>Hydrolysis of proteins in presence of ATP.</text>
        <dbReference type="EC" id="3.4.21.53"/>
    </reaction>
</comment>